<dbReference type="SUPFAM" id="SSF52283">
    <property type="entry name" value="Formate/glycerate dehydrogenase catalytic domain-like"/>
    <property type="match status" value="1"/>
</dbReference>
<evidence type="ECO:0000256" key="4">
    <source>
        <dbReference type="RuleBase" id="RU003719"/>
    </source>
</evidence>
<dbReference type="CDD" id="cd12187">
    <property type="entry name" value="LDH_like_1"/>
    <property type="match status" value="1"/>
</dbReference>
<dbReference type="GO" id="GO:0051287">
    <property type="term" value="F:NAD binding"/>
    <property type="evidence" value="ECO:0007669"/>
    <property type="project" value="InterPro"/>
</dbReference>
<keyword evidence="2 4" id="KW-0560">Oxidoreductase</keyword>
<dbReference type="Gene3D" id="3.40.50.720">
    <property type="entry name" value="NAD(P)-binding Rossmann-like Domain"/>
    <property type="match status" value="2"/>
</dbReference>
<evidence type="ECO:0000259" key="5">
    <source>
        <dbReference type="Pfam" id="PF00389"/>
    </source>
</evidence>
<reference evidence="7" key="1">
    <citation type="journal article" date="2020" name="mSystems">
        <title>Genome- and Community-Level Interaction Insights into Carbon Utilization and Element Cycling Functions of Hydrothermarchaeota in Hydrothermal Sediment.</title>
        <authorList>
            <person name="Zhou Z."/>
            <person name="Liu Y."/>
            <person name="Xu W."/>
            <person name="Pan J."/>
            <person name="Luo Z.H."/>
            <person name="Li M."/>
        </authorList>
    </citation>
    <scope>NUCLEOTIDE SEQUENCE [LARGE SCALE GENOMIC DNA]</scope>
    <source>
        <strain evidence="7">SpSt-114</strain>
    </source>
</reference>
<evidence type="ECO:0000259" key="6">
    <source>
        <dbReference type="Pfam" id="PF02826"/>
    </source>
</evidence>
<dbReference type="PROSITE" id="PS00670">
    <property type="entry name" value="D_2_HYDROXYACID_DH_2"/>
    <property type="match status" value="1"/>
</dbReference>
<accession>A0A7C5SX07</accession>
<dbReference type="PANTHER" id="PTHR43026">
    <property type="entry name" value="2-HYDROXYACID DEHYDROGENASE HOMOLOG 1-RELATED"/>
    <property type="match status" value="1"/>
</dbReference>
<dbReference type="EMBL" id="DSAC01000010">
    <property type="protein sequence ID" value="HHO73144.1"/>
    <property type="molecule type" value="Genomic_DNA"/>
</dbReference>
<comment type="caution">
    <text evidence="7">The sequence shown here is derived from an EMBL/GenBank/DDBJ whole genome shotgun (WGS) entry which is preliminary data.</text>
</comment>
<dbReference type="InterPro" id="IPR029753">
    <property type="entry name" value="D-isomer_DH_CS"/>
</dbReference>
<evidence type="ECO:0000313" key="7">
    <source>
        <dbReference type="EMBL" id="HHO73144.1"/>
    </source>
</evidence>
<dbReference type="InterPro" id="IPR058205">
    <property type="entry name" value="D-LDH-like"/>
</dbReference>
<organism evidence="7">
    <name type="scientific">Thermocrinis ruber</name>
    <dbReference type="NCBI Taxonomy" id="75906"/>
    <lineage>
        <taxon>Bacteria</taxon>
        <taxon>Pseudomonadati</taxon>
        <taxon>Aquificota</taxon>
        <taxon>Aquificia</taxon>
        <taxon>Aquificales</taxon>
        <taxon>Aquificaceae</taxon>
        <taxon>Thermocrinis</taxon>
    </lineage>
</organism>
<dbReference type="PROSITE" id="PS00671">
    <property type="entry name" value="D_2_HYDROXYACID_DH_3"/>
    <property type="match status" value="1"/>
</dbReference>
<sequence length="334" mass="38103">MLVYVFETKEWERRYLTEVVKDIELKFLEDRLNKDTVHKYKDAEVVIVFVDSRVDREVIDQLPKLRLIITRSTGYDHIDVKYAMEKGIVVCNVPDYASITVAEYTIALMLTLSRRLKETVQRTSRGTFSREGLSGFDLSGKTLGVIGTGRIGKYVIKLAHAFDMRIFAYDLVEDKSLVKNYHVEYVELERLLKESDIITIHVPYTPQTHHLINVGNINLLKPTAMLINTARGPVVETKALVKALKEGKLLGGVALDVFEGEEALIEDAYLDRSFSSDMLQNSLLVSYLAKQERVIITPHNAYNTTDALFRMLRSVVENLRAFLEGKPKNVVHDH</sequence>
<dbReference type="FunFam" id="3.40.50.720:FF:000041">
    <property type="entry name" value="D-3-phosphoglycerate dehydrogenase"/>
    <property type="match status" value="1"/>
</dbReference>
<dbReference type="InterPro" id="IPR006139">
    <property type="entry name" value="D-isomer_2_OHA_DH_cat_dom"/>
</dbReference>
<dbReference type="InterPro" id="IPR029752">
    <property type="entry name" value="D-isomer_DH_CS1"/>
</dbReference>
<dbReference type="GO" id="GO:0008720">
    <property type="term" value="F:D-lactate dehydrogenase (NAD+) activity"/>
    <property type="evidence" value="ECO:0007669"/>
    <property type="project" value="TreeGrafter"/>
</dbReference>
<comment type="similarity">
    <text evidence="1 4">Belongs to the D-isomer specific 2-hydroxyacid dehydrogenase family.</text>
</comment>
<dbReference type="GO" id="GO:0004617">
    <property type="term" value="F:phosphoglycerate dehydrogenase activity"/>
    <property type="evidence" value="ECO:0007669"/>
    <property type="project" value="UniProtKB-ARBA"/>
</dbReference>
<dbReference type="SUPFAM" id="SSF51735">
    <property type="entry name" value="NAD(P)-binding Rossmann-fold domains"/>
    <property type="match status" value="1"/>
</dbReference>
<proteinExistence type="inferred from homology"/>
<dbReference type="GO" id="GO:0006564">
    <property type="term" value="P:L-serine biosynthetic process"/>
    <property type="evidence" value="ECO:0007669"/>
    <property type="project" value="UniProtKB-ARBA"/>
</dbReference>
<dbReference type="GO" id="GO:0047545">
    <property type="term" value="F:(S)-2-hydroxyglutarate dehydrogenase activity"/>
    <property type="evidence" value="ECO:0007669"/>
    <property type="project" value="UniProtKB-ARBA"/>
</dbReference>
<dbReference type="AlphaFoldDB" id="A0A7C5SX07"/>
<evidence type="ECO:0000256" key="3">
    <source>
        <dbReference type="ARBA" id="ARBA00023027"/>
    </source>
</evidence>
<evidence type="ECO:0000256" key="2">
    <source>
        <dbReference type="ARBA" id="ARBA00023002"/>
    </source>
</evidence>
<protein>
    <submittedName>
        <fullName evidence="7">Hydroxyacid dehydrogenase</fullName>
    </submittedName>
</protein>
<dbReference type="InterPro" id="IPR006140">
    <property type="entry name" value="D-isomer_DH_NAD-bd"/>
</dbReference>
<evidence type="ECO:0000256" key="1">
    <source>
        <dbReference type="ARBA" id="ARBA00005854"/>
    </source>
</evidence>
<gene>
    <name evidence="7" type="ORF">ENN04_00680</name>
</gene>
<name>A0A7C5SX07_9AQUI</name>
<dbReference type="PROSITE" id="PS00065">
    <property type="entry name" value="D_2_HYDROXYACID_DH_1"/>
    <property type="match status" value="1"/>
</dbReference>
<dbReference type="InterPro" id="IPR036291">
    <property type="entry name" value="NAD(P)-bd_dom_sf"/>
</dbReference>
<dbReference type="PANTHER" id="PTHR43026:SF1">
    <property type="entry name" value="2-HYDROXYACID DEHYDROGENASE HOMOLOG 1-RELATED"/>
    <property type="match status" value="1"/>
</dbReference>
<feature type="domain" description="D-isomer specific 2-hydroxyacid dehydrogenase catalytic" evidence="5">
    <location>
        <begin position="5"/>
        <end position="331"/>
    </location>
</feature>
<feature type="domain" description="D-isomer specific 2-hydroxyacid dehydrogenase NAD-binding" evidence="6">
    <location>
        <begin position="106"/>
        <end position="301"/>
    </location>
</feature>
<keyword evidence="3" id="KW-0520">NAD</keyword>
<dbReference type="Pfam" id="PF00389">
    <property type="entry name" value="2-Hacid_dh"/>
    <property type="match status" value="1"/>
</dbReference>
<dbReference type="Pfam" id="PF02826">
    <property type="entry name" value="2-Hacid_dh_C"/>
    <property type="match status" value="1"/>
</dbReference>